<feature type="transmembrane region" description="Helical" evidence="5">
    <location>
        <begin position="12"/>
        <end position="36"/>
    </location>
</feature>
<keyword evidence="7" id="KW-1185">Reference proteome</keyword>
<dbReference type="InterPro" id="IPR050364">
    <property type="entry name" value="Cytochrome_P450_fung"/>
</dbReference>
<dbReference type="InterPro" id="IPR036396">
    <property type="entry name" value="Cyt_P450_sf"/>
</dbReference>
<proteinExistence type="inferred from homology"/>
<dbReference type="PANTHER" id="PTHR46300:SF9">
    <property type="entry name" value="P450, PUTATIVE-RELATED"/>
    <property type="match status" value="1"/>
</dbReference>
<dbReference type="RefSeq" id="XP_066671158.1">
    <property type="nucleotide sequence ID" value="XM_066807540.1"/>
</dbReference>
<evidence type="ECO:0000256" key="2">
    <source>
        <dbReference type="ARBA" id="ARBA00022723"/>
    </source>
</evidence>
<gene>
    <name evidence="6" type="ORF">PG997_003225</name>
</gene>
<evidence type="ECO:0000313" key="6">
    <source>
        <dbReference type="EMBL" id="KAK8088264.1"/>
    </source>
</evidence>
<dbReference type="PRINTS" id="PR00385">
    <property type="entry name" value="P450"/>
</dbReference>
<keyword evidence="5" id="KW-0472">Membrane</keyword>
<dbReference type="InterPro" id="IPR002401">
    <property type="entry name" value="Cyt_P450_E_grp-I"/>
</dbReference>
<name>A0ABR1WYR2_9PEZI</name>
<evidence type="ECO:0000256" key="5">
    <source>
        <dbReference type="SAM" id="Phobius"/>
    </source>
</evidence>
<dbReference type="GeneID" id="92040600"/>
<evidence type="ECO:0000256" key="1">
    <source>
        <dbReference type="ARBA" id="ARBA00010617"/>
    </source>
</evidence>
<protein>
    <recommendedName>
        <fullName evidence="8">Cytochrome P450</fullName>
    </recommendedName>
</protein>
<accession>A0ABR1WYR2</accession>
<reference evidence="6 7" key="1">
    <citation type="submission" date="2023-01" db="EMBL/GenBank/DDBJ databases">
        <title>Analysis of 21 Apiospora genomes using comparative genomics revels a genus with tremendous synthesis potential of carbohydrate active enzymes and secondary metabolites.</title>
        <authorList>
            <person name="Sorensen T."/>
        </authorList>
    </citation>
    <scope>NUCLEOTIDE SEQUENCE [LARGE SCALE GENOMIC DNA]</scope>
    <source>
        <strain evidence="6 7">CBS 114990</strain>
    </source>
</reference>
<evidence type="ECO:0000256" key="4">
    <source>
        <dbReference type="ARBA" id="ARBA00023004"/>
    </source>
</evidence>
<dbReference type="EMBL" id="JAQQWN010000004">
    <property type="protein sequence ID" value="KAK8088264.1"/>
    <property type="molecule type" value="Genomic_DNA"/>
</dbReference>
<keyword evidence="5" id="KW-1133">Transmembrane helix</keyword>
<comment type="caution">
    <text evidence="6">The sequence shown here is derived from an EMBL/GenBank/DDBJ whole genome shotgun (WGS) entry which is preliminary data.</text>
</comment>
<dbReference type="InterPro" id="IPR001128">
    <property type="entry name" value="Cyt_P450"/>
</dbReference>
<dbReference type="PRINTS" id="PR00463">
    <property type="entry name" value="EP450I"/>
</dbReference>
<keyword evidence="2" id="KW-0479">Metal-binding</keyword>
<evidence type="ECO:0008006" key="8">
    <source>
        <dbReference type="Google" id="ProtNLM"/>
    </source>
</evidence>
<dbReference type="SUPFAM" id="SSF48264">
    <property type="entry name" value="Cytochrome P450"/>
    <property type="match status" value="1"/>
</dbReference>
<comment type="similarity">
    <text evidence="1">Belongs to the cytochrome P450 family.</text>
</comment>
<dbReference type="Gene3D" id="1.10.630.10">
    <property type="entry name" value="Cytochrome P450"/>
    <property type="match status" value="1"/>
</dbReference>
<evidence type="ECO:0000256" key="3">
    <source>
        <dbReference type="ARBA" id="ARBA00023002"/>
    </source>
</evidence>
<keyword evidence="3" id="KW-0560">Oxidoreductase</keyword>
<dbReference type="Pfam" id="PF00067">
    <property type="entry name" value="p450"/>
    <property type="match status" value="2"/>
</dbReference>
<sequence>MSSESPFLGQWFGIFAYLGRHVLLHVLALLVVYIFANEIVRSRRRIPGLKGPKGWPIIGNLREVRVDAALKYRDWSETYGDVFQVQMGNIPVVVANSPAAVKALWITNSQALSSRPQTYTFHKVASGTSGFTIGTSPYDESLKRRKKGAAIALNRPAIQSYIPYLDLETKNFVQDLFVYGKGGTAAIDPLPMVQRLAMSLACTINWGTRVRSHEDDLFKEIVEVEEHMNRFRSTQSNLQDYIPILRLNPFNTQSAKAREMKARRARFMKRFDDELRDKIARGTNSPCIQASVIKFKEDRLNETELNSISLSMISGGFETVSNTIGFSLGFLAQRPDIQQRAFEEICKFQEVSSGNSPDPLCDAGDDQRCTYVAALAKEALRYFTIIPLVLPRESIRDINYEGVVIPKGTTFYMNAWACNYREHPVYHISTAHFSSPIVANPLQTTDRDLWHDPEVFRPERWIEQPDATLYTFGLGYRMCSAHMLAQRQLYLILMRTLSSFRLEPHGVVDCDPRTGKRDPSDLIMSARPYKILCIPRDGPRLARAVSDEYKQEPTTTTA</sequence>
<dbReference type="Proteomes" id="UP001433268">
    <property type="component" value="Unassembled WGS sequence"/>
</dbReference>
<organism evidence="6 7">
    <name type="scientific">Apiospora hydei</name>
    <dbReference type="NCBI Taxonomy" id="1337664"/>
    <lineage>
        <taxon>Eukaryota</taxon>
        <taxon>Fungi</taxon>
        <taxon>Dikarya</taxon>
        <taxon>Ascomycota</taxon>
        <taxon>Pezizomycotina</taxon>
        <taxon>Sordariomycetes</taxon>
        <taxon>Xylariomycetidae</taxon>
        <taxon>Amphisphaeriales</taxon>
        <taxon>Apiosporaceae</taxon>
        <taxon>Apiospora</taxon>
    </lineage>
</organism>
<dbReference type="PANTHER" id="PTHR46300">
    <property type="entry name" value="P450, PUTATIVE (EUROFUNG)-RELATED-RELATED"/>
    <property type="match status" value="1"/>
</dbReference>
<evidence type="ECO:0000313" key="7">
    <source>
        <dbReference type="Proteomes" id="UP001433268"/>
    </source>
</evidence>
<keyword evidence="4" id="KW-0408">Iron</keyword>
<keyword evidence="5" id="KW-0812">Transmembrane</keyword>